<dbReference type="Pfam" id="PF03703">
    <property type="entry name" value="bPH_2"/>
    <property type="match status" value="1"/>
</dbReference>
<dbReference type="InterPro" id="IPR005182">
    <property type="entry name" value="YdbS-like_PH"/>
</dbReference>
<gene>
    <name evidence="4" type="ORF">EDL96_08430</name>
</gene>
<keyword evidence="5" id="KW-1185">Reference proteome</keyword>
<dbReference type="EMBL" id="RKMF01000010">
    <property type="protein sequence ID" value="ROZ62891.1"/>
    <property type="molecule type" value="Genomic_DNA"/>
</dbReference>
<dbReference type="PANTHER" id="PTHR34473">
    <property type="entry name" value="UPF0699 TRANSMEMBRANE PROTEIN YDBS"/>
    <property type="match status" value="1"/>
</dbReference>
<sequence>MEPLRAEDPATRPEAGGANGAEPGRWRGVSRRYVTVSLISLGIWAVILLAAMGWPVLLKVIGPFEGTSWWWLLPWPATVVVVFGALMATTPRRVRARCYREDAEEFLVRKGLWFRNLVVIPYGRMQYVDVTSGPLLRAFGLAAITMHTASPQTDATLPGISAEEAGRLREHLTERGEDRLIEL</sequence>
<dbReference type="PANTHER" id="PTHR34473:SF3">
    <property type="entry name" value="TRANSMEMBRANE PROTEIN-RELATED"/>
    <property type="match status" value="1"/>
</dbReference>
<evidence type="ECO:0000256" key="1">
    <source>
        <dbReference type="SAM" id="MobiDB-lite"/>
    </source>
</evidence>
<evidence type="ECO:0000313" key="5">
    <source>
        <dbReference type="Proteomes" id="UP000270616"/>
    </source>
</evidence>
<protein>
    <recommendedName>
        <fullName evidence="3">YdbS-like PH domain-containing protein</fullName>
    </recommendedName>
</protein>
<feature type="compositionally biased region" description="Low complexity" evidence="1">
    <location>
        <begin position="13"/>
        <end position="23"/>
    </location>
</feature>
<feature type="transmembrane region" description="Helical" evidence="2">
    <location>
        <begin position="69"/>
        <end position="90"/>
    </location>
</feature>
<feature type="domain" description="YdbS-like PH" evidence="3">
    <location>
        <begin position="97"/>
        <end position="172"/>
    </location>
</feature>
<feature type="compositionally biased region" description="Basic and acidic residues" evidence="1">
    <location>
        <begin position="1"/>
        <end position="11"/>
    </location>
</feature>
<comment type="caution">
    <text evidence="4">The sequence shown here is derived from an EMBL/GenBank/DDBJ whole genome shotgun (WGS) entry which is preliminary data.</text>
</comment>
<evidence type="ECO:0000256" key="2">
    <source>
        <dbReference type="SAM" id="Phobius"/>
    </source>
</evidence>
<accession>A0A3N4A375</accession>
<reference evidence="4 5" key="1">
    <citation type="submission" date="2018-10" db="EMBL/GenBank/DDBJ databases">
        <title>Kocuria sp. M5W7-7, whole genome shotgun sequence.</title>
        <authorList>
            <person name="Tuo L."/>
        </authorList>
    </citation>
    <scope>NUCLEOTIDE SEQUENCE [LARGE SCALE GENOMIC DNA]</scope>
    <source>
        <strain evidence="4 5">M5W7-7</strain>
    </source>
</reference>
<dbReference type="OrthoDB" id="7364633at2"/>
<dbReference type="Proteomes" id="UP000270616">
    <property type="component" value="Unassembled WGS sequence"/>
</dbReference>
<evidence type="ECO:0000313" key="4">
    <source>
        <dbReference type="EMBL" id="ROZ62891.1"/>
    </source>
</evidence>
<feature type="transmembrane region" description="Helical" evidence="2">
    <location>
        <begin position="33"/>
        <end position="57"/>
    </location>
</feature>
<keyword evidence="2" id="KW-0472">Membrane</keyword>
<feature type="region of interest" description="Disordered" evidence="1">
    <location>
        <begin position="1"/>
        <end position="23"/>
    </location>
</feature>
<keyword evidence="2" id="KW-1133">Transmembrane helix</keyword>
<organism evidence="4 5">
    <name type="scientific">Kocuria soli</name>
    <dbReference type="NCBI Taxonomy" id="2485125"/>
    <lineage>
        <taxon>Bacteria</taxon>
        <taxon>Bacillati</taxon>
        <taxon>Actinomycetota</taxon>
        <taxon>Actinomycetes</taxon>
        <taxon>Micrococcales</taxon>
        <taxon>Micrococcaceae</taxon>
        <taxon>Kocuria</taxon>
    </lineage>
</organism>
<keyword evidence="2" id="KW-0812">Transmembrane</keyword>
<name>A0A3N4A375_9MICC</name>
<evidence type="ECO:0000259" key="3">
    <source>
        <dbReference type="Pfam" id="PF03703"/>
    </source>
</evidence>
<proteinExistence type="predicted"/>
<dbReference type="AlphaFoldDB" id="A0A3N4A375"/>